<comment type="caution">
    <text evidence="6">The sequence shown here is derived from an EMBL/GenBank/DDBJ whole genome shotgun (WGS) entry which is preliminary data.</text>
</comment>
<dbReference type="PANTHER" id="PTHR10039:SF5">
    <property type="entry name" value="NACHT DOMAIN-CONTAINING PROTEIN"/>
    <property type="match status" value="1"/>
</dbReference>
<feature type="domain" description="Nephrocystin 3-like N-terminal" evidence="5">
    <location>
        <begin position="284"/>
        <end position="462"/>
    </location>
</feature>
<evidence type="ECO:0000313" key="7">
    <source>
        <dbReference type="Proteomes" id="UP001175000"/>
    </source>
</evidence>
<evidence type="ECO:0000313" key="6">
    <source>
        <dbReference type="EMBL" id="KAK0627911.1"/>
    </source>
</evidence>
<feature type="region of interest" description="Disordered" evidence="3">
    <location>
        <begin position="246"/>
        <end position="282"/>
    </location>
</feature>
<feature type="coiled-coil region" evidence="2">
    <location>
        <begin position="117"/>
        <end position="144"/>
    </location>
</feature>
<name>A0AA39X691_9PEZI</name>
<accession>A0AA39X691</accession>
<dbReference type="EMBL" id="JAULSU010000002">
    <property type="protein sequence ID" value="KAK0627911.1"/>
    <property type="molecule type" value="Genomic_DNA"/>
</dbReference>
<dbReference type="PANTHER" id="PTHR10039">
    <property type="entry name" value="AMELOGENIN"/>
    <property type="match status" value="1"/>
</dbReference>
<proteinExistence type="predicted"/>
<evidence type="ECO:0000256" key="3">
    <source>
        <dbReference type="SAM" id="MobiDB-lite"/>
    </source>
</evidence>
<reference evidence="6" key="1">
    <citation type="submission" date="2023-06" db="EMBL/GenBank/DDBJ databases">
        <title>Genome-scale phylogeny and comparative genomics of the fungal order Sordariales.</title>
        <authorList>
            <consortium name="Lawrence Berkeley National Laboratory"/>
            <person name="Hensen N."/>
            <person name="Bonometti L."/>
            <person name="Westerberg I."/>
            <person name="Brannstrom I.O."/>
            <person name="Guillou S."/>
            <person name="Cros-Aarteil S."/>
            <person name="Calhoun S."/>
            <person name="Haridas S."/>
            <person name="Kuo A."/>
            <person name="Mondo S."/>
            <person name="Pangilinan J."/>
            <person name="Riley R."/>
            <person name="Labutti K."/>
            <person name="Andreopoulos B."/>
            <person name="Lipzen A."/>
            <person name="Chen C."/>
            <person name="Yanf M."/>
            <person name="Daum C."/>
            <person name="Ng V."/>
            <person name="Clum A."/>
            <person name="Steindorff A."/>
            <person name="Ohm R."/>
            <person name="Martin F."/>
            <person name="Silar P."/>
            <person name="Natvig D."/>
            <person name="Lalanne C."/>
            <person name="Gautier V."/>
            <person name="Ament-Velasquez S.L."/>
            <person name="Kruys A."/>
            <person name="Hutchinson M.I."/>
            <person name="Powell A.J."/>
            <person name="Barry K."/>
            <person name="Miller A.N."/>
            <person name="Grigoriev I.V."/>
            <person name="Debuchy R."/>
            <person name="Gladieux P."/>
            <person name="Thoren M.H."/>
            <person name="Johannesson H."/>
        </authorList>
    </citation>
    <scope>NUCLEOTIDE SEQUENCE</scope>
    <source>
        <strain evidence="6">CBS 606.72</strain>
    </source>
</reference>
<dbReference type="Proteomes" id="UP001175000">
    <property type="component" value="Unassembled WGS sequence"/>
</dbReference>
<sequence length="1116" mass="126346">MDPVSALSLAVNVITVVDTAVKAGKAIYDLYESTSGFSKQTQHLIDAIAGLDNALATLDDAQTKISLPTSPATDRSTSVAVEKCRQTMREINAILDRCRVSKRRSVVQATRGWFRSNLKYGARLAELLAELESAERQLRVSLEIAARVEVGRVRKLMDSTDRKQAELDTRLQAISDSIAGIDDNTRLLRALKDSVILTEASMNLLNHSAVLHALRPQTADKRFDEIRDPAAGSFAWLLRDHATEEKFESDRSGTHQDDEVDDDIDTGDAESEEDPKRQAASHGLRTWLKEGSSVFHFVGKPGSGKSTLMKYLATHNTTRNLLQEWAEADNKQLIFSAFFFWKPGTDEQKTMRGLRRGILHGVLSRDPDVTKMLFPEYWSPKAHFGPGFPAQMSAFSISDGQVKAAFDQMLACQGQFANYKVCLFIDGLDEFEEPDESHWRFSQRLYKWTADCTNVKLCTSSRDYPSILQSFPSAQQLTLHNLTRPDIEAVVLQRLRPNQHFQALMKSEPPASRRSSFTWLVTENAEGVFLWAVLVLKWVEEELAAGVSSWQPLVSLVNTMPPELDGFISKILESIPRAHVRETWFVFAMMLRAHGYFIAKHQPRYMPWSSAVPEVYTMGLSFILDTFARHGYHSREPGLFFLVPPTISGDERRRRESETSPKLRSWCRGLAEIAQTGSNPNVVFTHRSVPEFLSSILQESASKHGLDDDWVMDGFLTVILAEHNQEPGVPVRLIDETLYDPTAHLFQVTRLARPETPESKRRFFAKLDHIDNSTQRWRGNSLTPAEYLDMHFNETVDYVKLSRKLPSRLLRYRSAAPLWLKVIAESEGLGLTDYIVWKLKESRVLNDSLGQLFVLTIIGQAAAPRIKWPGGDWGSVLRIVLDSGISPNAQPSQIISQYPAVGGFYTEKTGKRGSAWRESLVVYIYEMIGRRKGCVSEATWNELGVWLEHGAQVPVEVMLIPQNPGDSVRGHFLVGYKFQSEKMETLRYRMILRSKLNFSGDCFWTLKSTTLGSMIRWHKPKSMAALLEKVDAGIALADDQQEWEQLRVDEGCFVAGRILQQRFPDAYALRKRIFDDKTVMQTRVSWSWNTDIRHWVPDLEEYASLQAASGWRAMTG</sequence>
<keyword evidence="2" id="KW-0175">Coiled coil</keyword>
<dbReference type="Pfam" id="PF17111">
    <property type="entry name" value="PigL_N"/>
    <property type="match status" value="1"/>
</dbReference>
<dbReference type="InterPro" id="IPR027417">
    <property type="entry name" value="P-loop_NTPase"/>
</dbReference>
<feature type="compositionally biased region" description="Acidic residues" evidence="3">
    <location>
        <begin position="258"/>
        <end position="273"/>
    </location>
</feature>
<evidence type="ECO:0000259" key="4">
    <source>
        <dbReference type="Pfam" id="PF17111"/>
    </source>
</evidence>
<dbReference type="InterPro" id="IPR056884">
    <property type="entry name" value="NPHP3-like_N"/>
</dbReference>
<protein>
    <recommendedName>
        <fullName evidence="8">NACHT domain-containing protein</fullName>
    </recommendedName>
</protein>
<dbReference type="SUPFAM" id="SSF52540">
    <property type="entry name" value="P-loop containing nucleoside triphosphate hydrolases"/>
    <property type="match status" value="1"/>
</dbReference>
<keyword evidence="7" id="KW-1185">Reference proteome</keyword>
<feature type="compositionally biased region" description="Basic and acidic residues" evidence="3">
    <location>
        <begin position="246"/>
        <end position="257"/>
    </location>
</feature>
<evidence type="ECO:0000259" key="5">
    <source>
        <dbReference type="Pfam" id="PF24883"/>
    </source>
</evidence>
<dbReference type="InterPro" id="IPR031348">
    <property type="entry name" value="PigL_N"/>
</dbReference>
<evidence type="ECO:0008006" key="8">
    <source>
        <dbReference type="Google" id="ProtNLM"/>
    </source>
</evidence>
<evidence type="ECO:0000256" key="2">
    <source>
        <dbReference type="SAM" id="Coils"/>
    </source>
</evidence>
<keyword evidence="1" id="KW-0677">Repeat</keyword>
<gene>
    <name evidence="6" type="ORF">B0T14DRAFT_146331</name>
</gene>
<feature type="domain" description="Azaphilone pigments biosynthesis cluster protein L N-terminal" evidence="4">
    <location>
        <begin position="6"/>
        <end position="181"/>
    </location>
</feature>
<dbReference type="AlphaFoldDB" id="A0AA39X691"/>
<dbReference type="Pfam" id="PF24883">
    <property type="entry name" value="NPHP3_N"/>
    <property type="match status" value="1"/>
</dbReference>
<evidence type="ECO:0000256" key="1">
    <source>
        <dbReference type="ARBA" id="ARBA00022737"/>
    </source>
</evidence>
<dbReference type="Gene3D" id="3.40.50.300">
    <property type="entry name" value="P-loop containing nucleotide triphosphate hydrolases"/>
    <property type="match status" value="1"/>
</dbReference>
<organism evidence="6 7">
    <name type="scientific">Immersiella caudata</name>
    <dbReference type="NCBI Taxonomy" id="314043"/>
    <lineage>
        <taxon>Eukaryota</taxon>
        <taxon>Fungi</taxon>
        <taxon>Dikarya</taxon>
        <taxon>Ascomycota</taxon>
        <taxon>Pezizomycotina</taxon>
        <taxon>Sordariomycetes</taxon>
        <taxon>Sordariomycetidae</taxon>
        <taxon>Sordariales</taxon>
        <taxon>Lasiosphaeriaceae</taxon>
        <taxon>Immersiella</taxon>
    </lineage>
</organism>